<evidence type="ECO:0000256" key="1">
    <source>
        <dbReference type="SAM" id="Coils"/>
    </source>
</evidence>
<gene>
    <name evidence="2" type="ORF">HW555_012247</name>
</gene>
<evidence type="ECO:0000313" key="2">
    <source>
        <dbReference type="EMBL" id="KAF9407876.1"/>
    </source>
</evidence>
<dbReference type="AlphaFoldDB" id="A0A835G7E8"/>
<protein>
    <submittedName>
        <fullName evidence="2">Uncharacterized protein</fullName>
    </submittedName>
</protein>
<organism evidence="2 3">
    <name type="scientific">Spodoptera exigua</name>
    <name type="common">Beet armyworm</name>
    <name type="synonym">Noctua fulgens</name>
    <dbReference type="NCBI Taxonomy" id="7107"/>
    <lineage>
        <taxon>Eukaryota</taxon>
        <taxon>Metazoa</taxon>
        <taxon>Ecdysozoa</taxon>
        <taxon>Arthropoda</taxon>
        <taxon>Hexapoda</taxon>
        <taxon>Insecta</taxon>
        <taxon>Pterygota</taxon>
        <taxon>Neoptera</taxon>
        <taxon>Endopterygota</taxon>
        <taxon>Lepidoptera</taxon>
        <taxon>Glossata</taxon>
        <taxon>Ditrysia</taxon>
        <taxon>Noctuoidea</taxon>
        <taxon>Noctuidae</taxon>
        <taxon>Amphipyrinae</taxon>
        <taxon>Spodoptera</taxon>
    </lineage>
</organism>
<comment type="caution">
    <text evidence="2">The sequence shown here is derived from an EMBL/GenBank/DDBJ whole genome shotgun (WGS) entry which is preliminary data.</text>
</comment>
<sequence>MSDDEDDLVKKLREQITHLTLELQSAHSEIESLSLENSNLKSLNEKLSKNNDLYKKIRQVLQEITNTNIIICTPTYKFFTNSYLYNSRVETFNNLLYLDTITHEHAYFLDSNENLAYDDTMFNRRTGAINGFGMKILFKDIYRMIDYIESSISSCNIGDVTGKEMSPNQNNIIKPTPQKLF</sequence>
<dbReference type="Proteomes" id="UP000648187">
    <property type="component" value="Unassembled WGS sequence"/>
</dbReference>
<evidence type="ECO:0000313" key="3">
    <source>
        <dbReference type="Proteomes" id="UP000648187"/>
    </source>
</evidence>
<feature type="non-terminal residue" evidence="2">
    <location>
        <position position="1"/>
    </location>
</feature>
<feature type="coiled-coil region" evidence="1">
    <location>
        <begin position="9"/>
        <end position="50"/>
    </location>
</feature>
<keyword evidence="3" id="KW-1185">Reference proteome</keyword>
<keyword evidence="1" id="KW-0175">Coiled coil</keyword>
<proteinExistence type="predicted"/>
<name>A0A835G7E8_SPOEX</name>
<accession>A0A835G7E8</accession>
<reference evidence="2" key="1">
    <citation type="submission" date="2020-08" db="EMBL/GenBank/DDBJ databases">
        <title>Spodoptera exigua strain:BAW_Kor-Di-RS1 Genome sequencing and assembly.</title>
        <authorList>
            <person name="Kim J."/>
            <person name="Nam H.Y."/>
            <person name="Kwon M."/>
            <person name="Choi J.H."/>
            <person name="Cho S.R."/>
            <person name="Kim G.-H."/>
        </authorList>
    </citation>
    <scope>NUCLEOTIDE SEQUENCE</scope>
    <source>
        <strain evidence="2">BAW_Kor-Di-RS1</strain>
        <tissue evidence="2">Whole-body</tissue>
    </source>
</reference>
<dbReference type="EMBL" id="JACKWZ010000426">
    <property type="protein sequence ID" value="KAF9407876.1"/>
    <property type="molecule type" value="Genomic_DNA"/>
</dbReference>